<feature type="compositionally biased region" description="Polar residues" evidence="1">
    <location>
        <begin position="39"/>
        <end position="59"/>
    </location>
</feature>
<dbReference type="Proteomes" id="UP000030669">
    <property type="component" value="Unassembled WGS sequence"/>
</dbReference>
<evidence type="ECO:0000256" key="1">
    <source>
        <dbReference type="SAM" id="MobiDB-lite"/>
    </source>
</evidence>
<reference evidence="2 3" key="1">
    <citation type="journal article" date="2012" name="Science">
        <title>The Paleozoic origin of enzymatic lignin decomposition reconstructed from 31 fungal genomes.</title>
        <authorList>
            <person name="Floudas D."/>
            <person name="Binder M."/>
            <person name="Riley R."/>
            <person name="Barry K."/>
            <person name="Blanchette R.A."/>
            <person name="Henrissat B."/>
            <person name="Martinez A.T."/>
            <person name="Otillar R."/>
            <person name="Spatafora J.W."/>
            <person name="Yadav J.S."/>
            <person name="Aerts A."/>
            <person name="Benoit I."/>
            <person name="Boyd A."/>
            <person name="Carlson A."/>
            <person name="Copeland A."/>
            <person name="Coutinho P.M."/>
            <person name="de Vries R.P."/>
            <person name="Ferreira P."/>
            <person name="Findley K."/>
            <person name="Foster B."/>
            <person name="Gaskell J."/>
            <person name="Glotzer D."/>
            <person name="Gorecki P."/>
            <person name="Heitman J."/>
            <person name="Hesse C."/>
            <person name="Hori C."/>
            <person name="Igarashi K."/>
            <person name="Jurgens J.A."/>
            <person name="Kallen N."/>
            <person name="Kersten P."/>
            <person name="Kohler A."/>
            <person name="Kuees U."/>
            <person name="Kumar T.K.A."/>
            <person name="Kuo A."/>
            <person name="LaButti K."/>
            <person name="Larrondo L.F."/>
            <person name="Lindquist E."/>
            <person name="Ling A."/>
            <person name="Lombard V."/>
            <person name="Lucas S."/>
            <person name="Lundell T."/>
            <person name="Martin R."/>
            <person name="McLaughlin D.J."/>
            <person name="Morgenstern I."/>
            <person name="Morin E."/>
            <person name="Murat C."/>
            <person name="Nagy L.G."/>
            <person name="Nolan M."/>
            <person name="Ohm R.A."/>
            <person name="Patyshakuliyeva A."/>
            <person name="Rokas A."/>
            <person name="Ruiz-Duenas F.J."/>
            <person name="Sabat G."/>
            <person name="Salamov A."/>
            <person name="Samejima M."/>
            <person name="Schmutz J."/>
            <person name="Slot J.C."/>
            <person name="St John F."/>
            <person name="Stenlid J."/>
            <person name="Sun H."/>
            <person name="Sun S."/>
            <person name="Syed K."/>
            <person name="Tsang A."/>
            <person name="Wiebenga A."/>
            <person name="Young D."/>
            <person name="Pisabarro A."/>
            <person name="Eastwood D.C."/>
            <person name="Martin F."/>
            <person name="Cullen D."/>
            <person name="Grigoriev I.V."/>
            <person name="Hibbett D.S."/>
        </authorList>
    </citation>
    <scope>NUCLEOTIDE SEQUENCE [LARGE SCALE GENOMIC DNA]</scope>
    <source>
        <strain evidence="2 3">ATCC 11539</strain>
    </source>
</reference>
<proteinExistence type="predicted"/>
<sequence length="124" mass="13873">MSRIDFDIQIPRDLMMDKGYIAIILTRKEPEDDEYALTDDSTSVGSSSPEEQITVSPTYSAPVRVIRRLPPLPVQSLVSHPSSPTSLPNSSYSNYSAFDRSFQDMHNKYPQGDEFTGKGKGNEK</sequence>
<dbReference type="EMBL" id="KB469325">
    <property type="protein sequence ID" value="EPQ50212.1"/>
    <property type="molecule type" value="Genomic_DNA"/>
</dbReference>
<evidence type="ECO:0000313" key="2">
    <source>
        <dbReference type="EMBL" id="EPQ50212.1"/>
    </source>
</evidence>
<gene>
    <name evidence="2" type="ORF">GLOTRDRAFT_134149</name>
</gene>
<dbReference type="KEGG" id="gtr:GLOTRDRAFT_134149"/>
<organism evidence="2 3">
    <name type="scientific">Gloeophyllum trabeum (strain ATCC 11539 / FP-39264 / Madison 617)</name>
    <name type="common">Brown rot fungus</name>
    <dbReference type="NCBI Taxonomy" id="670483"/>
    <lineage>
        <taxon>Eukaryota</taxon>
        <taxon>Fungi</taxon>
        <taxon>Dikarya</taxon>
        <taxon>Basidiomycota</taxon>
        <taxon>Agaricomycotina</taxon>
        <taxon>Agaricomycetes</taxon>
        <taxon>Gloeophyllales</taxon>
        <taxon>Gloeophyllaceae</taxon>
        <taxon>Gloeophyllum</taxon>
    </lineage>
</organism>
<evidence type="ECO:0000313" key="3">
    <source>
        <dbReference type="Proteomes" id="UP000030669"/>
    </source>
</evidence>
<accession>S7PS50</accession>
<dbReference type="RefSeq" id="XP_007871331.1">
    <property type="nucleotide sequence ID" value="XM_007873140.1"/>
</dbReference>
<keyword evidence="3" id="KW-1185">Reference proteome</keyword>
<dbReference type="AlphaFoldDB" id="S7PS50"/>
<protein>
    <submittedName>
        <fullName evidence="2">Uncharacterized protein</fullName>
    </submittedName>
</protein>
<feature type="compositionally biased region" description="Basic and acidic residues" evidence="1">
    <location>
        <begin position="115"/>
        <end position="124"/>
    </location>
</feature>
<feature type="region of interest" description="Disordered" evidence="1">
    <location>
        <begin position="31"/>
        <end position="59"/>
    </location>
</feature>
<name>S7PS50_GLOTA</name>
<dbReference type="HOGENOM" id="CLU_2004172_0_0_1"/>
<dbReference type="GeneID" id="19302932"/>
<feature type="region of interest" description="Disordered" evidence="1">
    <location>
        <begin position="73"/>
        <end position="124"/>
    </location>
</feature>
<feature type="compositionally biased region" description="Low complexity" evidence="1">
    <location>
        <begin position="79"/>
        <end position="96"/>
    </location>
</feature>